<dbReference type="InterPro" id="IPR015943">
    <property type="entry name" value="WD40/YVTN_repeat-like_dom_sf"/>
</dbReference>
<dbReference type="PANTHER" id="PTHR22840">
    <property type="entry name" value="WD REPEAT-CONTAINING PROTEIN 36"/>
    <property type="match status" value="1"/>
</dbReference>
<dbReference type="InterPro" id="IPR036322">
    <property type="entry name" value="WD40_repeat_dom_sf"/>
</dbReference>
<dbReference type="PANTHER" id="PTHR22840:SF12">
    <property type="entry name" value="WD REPEAT-CONTAINING PROTEIN 36"/>
    <property type="match status" value="1"/>
</dbReference>
<dbReference type="SUPFAM" id="SSF50978">
    <property type="entry name" value="WD40 repeat-like"/>
    <property type="match status" value="1"/>
</dbReference>
<name>A0A438HSD9_VITVI</name>
<dbReference type="Gene3D" id="2.130.10.10">
    <property type="entry name" value="YVTN repeat-like/Quinoprotein amine dehydrogenase"/>
    <property type="match status" value="2"/>
</dbReference>
<dbReference type="Proteomes" id="UP000288805">
    <property type="component" value="Unassembled WGS sequence"/>
</dbReference>
<dbReference type="AlphaFoldDB" id="A0A438HSD9"/>
<evidence type="ECO:0000313" key="2">
    <source>
        <dbReference type="Proteomes" id="UP000288805"/>
    </source>
</evidence>
<dbReference type="EMBL" id="QGNW01000184">
    <property type="protein sequence ID" value="RVW87387.1"/>
    <property type="molecule type" value="Genomic_DNA"/>
</dbReference>
<sequence>MLLQLKKRDLIFFQMWIFDTSDGDPRLLRFRSGHSAPPLCISFYANGRHVLSAGQDRAFRLFSVIQDQQSRELSQRHVTKRAKKLRVKEEEIKLKPVIAFDFGTILLYEHFFMH</sequence>
<comment type="caution">
    <text evidence="1">The sequence shown here is derived from an EMBL/GenBank/DDBJ whole genome shotgun (WGS) entry which is preliminary data.</text>
</comment>
<evidence type="ECO:0000313" key="1">
    <source>
        <dbReference type="EMBL" id="RVW87387.1"/>
    </source>
</evidence>
<organism evidence="1 2">
    <name type="scientific">Vitis vinifera</name>
    <name type="common">Grape</name>
    <dbReference type="NCBI Taxonomy" id="29760"/>
    <lineage>
        <taxon>Eukaryota</taxon>
        <taxon>Viridiplantae</taxon>
        <taxon>Streptophyta</taxon>
        <taxon>Embryophyta</taxon>
        <taxon>Tracheophyta</taxon>
        <taxon>Spermatophyta</taxon>
        <taxon>Magnoliopsida</taxon>
        <taxon>eudicotyledons</taxon>
        <taxon>Gunneridae</taxon>
        <taxon>Pentapetalae</taxon>
        <taxon>rosids</taxon>
        <taxon>Vitales</taxon>
        <taxon>Vitaceae</taxon>
        <taxon>Viteae</taxon>
        <taxon>Vitis</taxon>
    </lineage>
</organism>
<proteinExistence type="predicted"/>
<accession>A0A438HSD9</accession>
<protein>
    <submittedName>
        <fullName evidence="1">U3 small nucleolar RNA-associated protein 21-like</fullName>
    </submittedName>
</protein>
<reference evidence="1 2" key="1">
    <citation type="journal article" date="2018" name="PLoS Genet.">
        <title>Population sequencing reveals clonal diversity and ancestral inbreeding in the grapevine cultivar Chardonnay.</title>
        <authorList>
            <person name="Roach M.J."/>
            <person name="Johnson D.L."/>
            <person name="Bohlmann J."/>
            <person name="van Vuuren H.J."/>
            <person name="Jones S.J."/>
            <person name="Pretorius I.S."/>
            <person name="Schmidt S.A."/>
            <person name="Borneman A.R."/>
        </authorList>
    </citation>
    <scope>NUCLEOTIDE SEQUENCE [LARGE SCALE GENOMIC DNA]</scope>
    <source>
        <strain evidence="2">cv. Chardonnay</strain>
        <tissue evidence="1">Leaf</tissue>
    </source>
</reference>
<gene>
    <name evidence="1" type="primary">SPCC1672.07_0</name>
    <name evidence="1" type="ORF">CK203_033689</name>
</gene>